<keyword evidence="2" id="KW-1133">Transmembrane helix</keyword>
<proteinExistence type="predicted"/>
<sequence length="124" mass="13613">MAVSLLVLVFGLPNIEQSRQEARSAQAFRLAQEIKTGTLPEDTVDPWGKLFEIRRPAEGEVTVVSRGPNGLTPSSGYDSDDVSTSMSDPPHQKIIRLKQIQVIVVLALVALPWLVLLVAAIRKR</sequence>
<evidence type="ECO:0000256" key="1">
    <source>
        <dbReference type="SAM" id="MobiDB-lite"/>
    </source>
</evidence>
<accession>A0A2S8FME7</accession>
<evidence type="ECO:0000313" key="3">
    <source>
        <dbReference type="EMBL" id="PQO33346.1"/>
    </source>
</evidence>
<organism evidence="3 4">
    <name type="scientific">Blastopirellula marina</name>
    <dbReference type="NCBI Taxonomy" id="124"/>
    <lineage>
        <taxon>Bacteria</taxon>
        <taxon>Pseudomonadati</taxon>
        <taxon>Planctomycetota</taxon>
        <taxon>Planctomycetia</taxon>
        <taxon>Pirellulales</taxon>
        <taxon>Pirellulaceae</taxon>
        <taxon>Blastopirellula</taxon>
    </lineage>
</organism>
<dbReference type="Proteomes" id="UP000240009">
    <property type="component" value="Unassembled WGS sequence"/>
</dbReference>
<feature type="region of interest" description="Disordered" evidence="1">
    <location>
        <begin position="63"/>
        <end position="85"/>
    </location>
</feature>
<dbReference type="EMBL" id="PUIA01000035">
    <property type="protein sequence ID" value="PQO33346.1"/>
    <property type="molecule type" value="Genomic_DNA"/>
</dbReference>
<keyword evidence="2" id="KW-0472">Membrane</keyword>
<evidence type="ECO:0000313" key="4">
    <source>
        <dbReference type="Proteomes" id="UP000240009"/>
    </source>
</evidence>
<reference evidence="3 4" key="1">
    <citation type="submission" date="2018-02" db="EMBL/GenBank/DDBJ databases">
        <title>Comparative genomes isolates from brazilian mangrove.</title>
        <authorList>
            <person name="Araujo J.E."/>
            <person name="Taketani R.G."/>
            <person name="Silva M.C.P."/>
            <person name="Loureco M.V."/>
            <person name="Andreote F.D."/>
        </authorList>
    </citation>
    <scope>NUCLEOTIDE SEQUENCE [LARGE SCALE GENOMIC DNA]</scope>
    <source>
        <strain evidence="3 4">HEX-2 MGV</strain>
    </source>
</reference>
<gene>
    <name evidence="3" type="ORF">C5Y96_10870</name>
</gene>
<protein>
    <submittedName>
        <fullName evidence="3">Uncharacterized protein</fullName>
    </submittedName>
</protein>
<name>A0A2S8FME7_9BACT</name>
<feature type="transmembrane region" description="Helical" evidence="2">
    <location>
        <begin position="100"/>
        <end position="121"/>
    </location>
</feature>
<dbReference type="AlphaFoldDB" id="A0A2S8FME7"/>
<keyword evidence="2" id="KW-0812">Transmembrane</keyword>
<evidence type="ECO:0000256" key="2">
    <source>
        <dbReference type="SAM" id="Phobius"/>
    </source>
</evidence>
<comment type="caution">
    <text evidence="3">The sequence shown here is derived from an EMBL/GenBank/DDBJ whole genome shotgun (WGS) entry which is preliminary data.</text>
</comment>
<feature type="compositionally biased region" description="Polar residues" evidence="1">
    <location>
        <begin position="71"/>
        <end position="85"/>
    </location>
</feature>